<reference evidence="3 4" key="1">
    <citation type="submission" date="2022-07" db="EMBL/GenBank/DDBJ databases">
        <authorList>
            <person name="Xamxidin M."/>
            <person name="Wu M."/>
        </authorList>
    </citation>
    <scope>NUCLEOTIDE SEQUENCE [LARGE SCALE GENOMIC DNA]</scope>
    <source>
        <strain evidence="3 4">NBRC 111650</strain>
    </source>
</reference>
<dbReference type="InterPro" id="IPR036397">
    <property type="entry name" value="RNaseH_sf"/>
</dbReference>
<dbReference type="InterPro" id="IPR009057">
    <property type="entry name" value="Homeodomain-like_sf"/>
</dbReference>
<proteinExistence type="predicted"/>
<dbReference type="InterPro" id="IPR048020">
    <property type="entry name" value="Transpos_IS3"/>
</dbReference>
<dbReference type="InterPro" id="IPR012337">
    <property type="entry name" value="RNaseH-like_sf"/>
</dbReference>
<accession>A0ABT1WIQ9</accession>
<evidence type="ECO:0000313" key="4">
    <source>
        <dbReference type="Proteomes" id="UP001204142"/>
    </source>
</evidence>
<dbReference type="RefSeq" id="WP_256765419.1">
    <property type="nucleotide sequence ID" value="NZ_JANIGO010000005.1"/>
</dbReference>
<keyword evidence="4" id="KW-1185">Reference proteome</keyword>
<keyword evidence="1" id="KW-0175">Coiled coil</keyword>
<protein>
    <submittedName>
        <fullName evidence="3">IS3 family transposase</fullName>
    </submittedName>
</protein>
<evidence type="ECO:0000259" key="2">
    <source>
        <dbReference type="PROSITE" id="PS50994"/>
    </source>
</evidence>
<dbReference type="InterPro" id="IPR025948">
    <property type="entry name" value="HTH-like_dom"/>
</dbReference>
<feature type="domain" description="Integrase catalytic" evidence="2">
    <location>
        <begin position="224"/>
        <end position="407"/>
    </location>
</feature>
<feature type="coiled-coil region" evidence="1">
    <location>
        <begin position="82"/>
        <end position="109"/>
    </location>
</feature>
<dbReference type="Gene3D" id="3.30.420.10">
    <property type="entry name" value="Ribonuclease H-like superfamily/Ribonuclease H"/>
    <property type="match status" value="1"/>
</dbReference>
<dbReference type="PANTHER" id="PTHR37936:SF3">
    <property type="entry name" value="TRANSPOSASE INSC FOR INSERTION ELEMENT IS2A-RELATED"/>
    <property type="match status" value="1"/>
</dbReference>
<dbReference type="InterPro" id="IPR001584">
    <property type="entry name" value="Integrase_cat-core"/>
</dbReference>
<dbReference type="EMBL" id="JANIGO010000005">
    <property type="protein sequence ID" value="MCQ8897395.1"/>
    <property type="molecule type" value="Genomic_DNA"/>
</dbReference>
<dbReference type="PROSITE" id="PS50994">
    <property type="entry name" value="INTEGRASE"/>
    <property type="match status" value="1"/>
</dbReference>
<dbReference type="Pfam" id="PF01527">
    <property type="entry name" value="HTH_Tnp_1"/>
    <property type="match status" value="1"/>
</dbReference>
<sequence length="411" mass="46497">MSSDGKPERVEVITGVQRRRRWTPSEKLALVQETYQAGKTVSLVAREAGITASQLFQWRKSYTDGSLVAVGANEPVVPASEMKEALKRIKQLEAALGRKTLENEILKEAVEYGKSPKVDCALALVARGRPVREVCFVLGISRSHITALRTRKADWVDRRKAHPRPDDDQLFSDIISVAKDLPTYGYRRVWAILKFQGVDGSPRLVNHKRVYRVMRDNNLLLFRHGSKPRDTRRHDGKVAVQSSNTRWCSDGFELSCDNGEKVRVAFALDCCDREVMSWVATTKGIDAGLVGDLMMQAVEYRFGAGSTAQTPIEWLSDNGSCYTAIETRTFAKQLGLKPVRTPVESPQSNGMAESFVKTFKRDYARLANRPDSQTVMRDLKLWFEHYNEKHPHSALGYLPPRRFREKPKSIN</sequence>
<dbReference type="Pfam" id="PF13683">
    <property type="entry name" value="rve_3"/>
    <property type="match status" value="1"/>
</dbReference>
<gene>
    <name evidence="3" type="ORF">NQT62_13215</name>
</gene>
<dbReference type="PANTHER" id="PTHR37936">
    <property type="entry name" value="TRANSPOSASE INSC FOR INSERTION ELEMENT IS2A-RELATED"/>
    <property type="match status" value="1"/>
</dbReference>
<dbReference type="NCBIfam" id="NF033516">
    <property type="entry name" value="transpos_IS3"/>
    <property type="match status" value="1"/>
</dbReference>
<dbReference type="Proteomes" id="UP001204142">
    <property type="component" value="Unassembled WGS sequence"/>
</dbReference>
<evidence type="ECO:0000313" key="3">
    <source>
        <dbReference type="EMBL" id="MCQ8897395.1"/>
    </source>
</evidence>
<organism evidence="3 4">
    <name type="scientific">Limnobacter humi</name>
    <dbReference type="NCBI Taxonomy" id="1778671"/>
    <lineage>
        <taxon>Bacteria</taxon>
        <taxon>Pseudomonadati</taxon>
        <taxon>Pseudomonadota</taxon>
        <taxon>Betaproteobacteria</taxon>
        <taxon>Burkholderiales</taxon>
        <taxon>Burkholderiaceae</taxon>
        <taxon>Limnobacter</taxon>
    </lineage>
</organism>
<dbReference type="InterPro" id="IPR002514">
    <property type="entry name" value="Transposase_8"/>
</dbReference>
<dbReference type="SUPFAM" id="SSF46689">
    <property type="entry name" value="Homeodomain-like"/>
    <property type="match status" value="1"/>
</dbReference>
<dbReference type="Pfam" id="PF13276">
    <property type="entry name" value="HTH_21"/>
    <property type="match status" value="1"/>
</dbReference>
<evidence type="ECO:0000256" key="1">
    <source>
        <dbReference type="SAM" id="Coils"/>
    </source>
</evidence>
<dbReference type="SUPFAM" id="SSF53098">
    <property type="entry name" value="Ribonuclease H-like"/>
    <property type="match status" value="1"/>
</dbReference>
<name>A0ABT1WIQ9_9BURK</name>
<comment type="caution">
    <text evidence="3">The sequence shown here is derived from an EMBL/GenBank/DDBJ whole genome shotgun (WGS) entry which is preliminary data.</text>
</comment>